<accession>A0A8H3G5N6</accession>
<keyword evidence="6" id="KW-0862">Zinc</keyword>
<comment type="cofactor">
    <cofactor evidence="1">
        <name>Zn(2+)</name>
        <dbReference type="ChEBI" id="CHEBI:29105"/>
    </cofactor>
</comment>
<organism evidence="10 11">
    <name type="scientific">Rhizoctonia solani</name>
    <dbReference type="NCBI Taxonomy" id="456999"/>
    <lineage>
        <taxon>Eukaryota</taxon>
        <taxon>Fungi</taxon>
        <taxon>Dikarya</taxon>
        <taxon>Basidiomycota</taxon>
        <taxon>Agaricomycotina</taxon>
        <taxon>Agaricomycetes</taxon>
        <taxon>Cantharellales</taxon>
        <taxon>Ceratobasidiaceae</taxon>
        <taxon>Rhizoctonia</taxon>
    </lineage>
</organism>
<dbReference type="GO" id="GO:0046872">
    <property type="term" value="F:metal ion binding"/>
    <property type="evidence" value="ECO:0007669"/>
    <property type="project" value="UniProtKB-KW"/>
</dbReference>
<comment type="similarity">
    <text evidence="2">Belongs to the peptidase M35 family.</text>
</comment>
<reference evidence="10" key="1">
    <citation type="submission" date="2021-01" db="EMBL/GenBank/DDBJ databases">
        <authorList>
            <person name="Kaushik A."/>
        </authorList>
    </citation>
    <scope>NUCLEOTIDE SEQUENCE</scope>
    <source>
        <strain evidence="10">AG1-1C</strain>
    </source>
</reference>
<dbReference type="Gene3D" id="2.60.40.2970">
    <property type="match status" value="1"/>
</dbReference>
<keyword evidence="5" id="KW-0378">Hydrolase</keyword>
<feature type="signal peptide" evidence="8">
    <location>
        <begin position="1"/>
        <end position="19"/>
    </location>
</feature>
<evidence type="ECO:0000256" key="1">
    <source>
        <dbReference type="ARBA" id="ARBA00001947"/>
    </source>
</evidence>
<evidence type="ECO:0000313" key="11">
    <source>
        <dbReference type="Proteomes" id="UP000663846"/>
    </source>
</evidence>
<evidence type="ECO:0000256" key="2">
    <source>
        <dbReference type="ARBA" id="ARBA00010279"/>
    </source>
</evidence>
<evidence type="ECO:0000259" key="9">
    <source>
        <dbReference type="SMART" id="SM01351"/>
    </source>
</evidence>
<dbReference type="InterPro" id="IPR024079">
    <property type="entry name" value="MetalloPept_cat_dom_sf"/>
</dbReference>
<evidence type="ECO:0000256" key="5">
    <source>
        <dbReference type="ARBA" id="ARBA00022801"/>
    </source>
</evidence>
<evidence type="ECO:0000256" key="7">
    <source>
        <dbReference type="ARBA" id="ARBA00023049"/>
    </source>
</evidence>
<dbReference type="PANTHER" id="PTHR37016:SF3">
    <property type="entry name" value="NEUTRAL PROTEASE 2-RELATED"/>
    <property type="match status" value="1"/>
</dbReference>
<evidence type="ECO:0000256" key="3">
    <source>
        <dbReference type="ARBA" id="ARBA00022670"/>
    </source>
</evidence>
<keyword evidence="7" id="KW-0482">Metalloprotease</keyword>
<protein>
    <recommendedName>
        <fullName evidence="9">Lysine-specific metallo-endopeptidase domain-containing protein</fullName>
    </recommendedName>
</protein>
<dbReference type="GO" id="GO:0004222">
    <property type="term" value="F:metalloendopeptidase activity"/>
    <property type="evidence" value="ECO:0007669"/>
    <property type="project" value="InterPro"/>
</dbReference>
<sequence>MRKQFVAAVASLAILPASAAPGLSLNVSPNSATDVDNLSLTTTLTNTGSETLTLLNDPRTVLSSARTETFTLTNGSGSPDFIGIRVKYSPEYVVRVNDPASFTVLAPGQSREVVHNLAGVYNFTQTGHGEYKIKASDTFDYVDASGNLATLKATTQSSAFELTGNIIPKRSYSSMLRSRQGGPGFRKCSDSQKKEVMQTIPSAETSITEALSWFNTHSAATPRYTAWFGEYDLSRFDMEKEFFRKIQGKSSQTTYDCDCDMQNVFAYVYADQPGVVHLCPAFWTAPTAGADSKAGTLIHEQTHFTANGGARDYAYGKRNCRNLAASKPHLAAKNADNYEYFAENYPWEA</sequence>
<evidence type="ECO:0000256" key="8">
    <source>
        <dbReference type="SAM" id="SignalP"/>
    </source>
</evidence>
<dbReference type="EMBL" id="CAJMWS010000398">
    <property type="protein sequence ID" value="CAE6441345.1"/>
    <property type="molecule type" value="Genomic_DNA"/>
</dbReference>
<dbReference type="Proteomes" id="UP000663846">
    <property type="component" value="Unassembled WGS sequence"/>
</dbReference>
<dbReference type="Gene3D" id="3.40.390.10">
    <property type="entry name" value="Collagenase (Catalytic Domain)"/>
    <property type="match status" value="1"/>
</dbReference>
<dbReference type="Pfam" id="PF14521">
    <property type="entry name" value="Aspzincin_M35"/>
    <property type="match status" value="1"/>
</dbReference>
<dbReference type="PANTHER" id="PTHR37016">
    <property type="match status" value="1"/>
</dbReference>
<feature type="chain" id="PRO_5034319476" description="Lysine-specific metallo-endopeptidase domain-containing protein" evidence="8">
    <location>
        <begin position="20"/>
        <end position="349"/>
    </location>
</feature>
<keyword evidence="3" id="KW-0645">Protease</keyword>
<keyword evidence="4" id="KW-0479">Metal-binding</keyword>
<dbReference type="InterPro" id="IPR050414">
    <property type="entry name" value="Fungal_M35_metalloproteases"/>
</dbReference>
<name>A0A8H3G5N6_9AGAM</name>
<proteinExistence type="inferred from homology"/>
<comment type="caution">
    <text evidence="10">The sequence shown here is derived from an EMBL/GenBank/DDBJ whole genome shotgun (WGS) entry which is preliminary data.</text>
</comment>
<evidence type="ECO:0000256" key="6">
    <source>
        <dbReference type="ARBA" id="ARBA00022833"/>
    </source>
</evidence>
<dbReference type="AlphaFoldDB" id="A0A8H3G5N6"/>
<dbReference type="SUPFAM" id="SSF55486">
    <property type="entry name" value="Metalloproteases ('zincins'), catalytic domain"/>
    <property type="match status" value="1"/>
</dbReference>
<evidence type="ECO:0000313" key="10">
    <source>
        <dbReference type="EMBL" id="CAE6441345.1"/>
    </source>
</evidence>
<keyword evidence="8" id="KW-0732">Signal</keyword>
<gene>
    <name evidence="10" type="ORF">RDB_LOCUS130481</name>
</gene>
<feature type="domain" description="Lysine-specific metallo-endopeptidase" evidence="9">
    <location>
        <begin position="212"/>
        <end position="343"/>
    </location>
</feature>
<dbReference type="SMART" id="SM01351">
    <property type="entry name" value="Aspzincin_M35"/>
    <property type="match status" value="1"/>
</dbReference>
<dbReference type="InterPro" id="IPR029463">
    <property type="entry name" value="Lys_MEP"/>
</dbReference>
<dbReference type="GO" id="GO:0006508">
    <property type="term" value="P:proteolysis"/>
    <property type="evidence" value="ECO:0007669"/>
    <property type="project" value="UniProtKB-KW"/>
</dbReference>
<evidence type="ECO:0000256" key="4">
    <source>
        <dbReference type="ARBA" id="ARBA00022723"/>
    </source>
</evidence>